<evidence type="ECO:0000256" key="5">
    <source>
        <dbReference type="ARBA" id="ARBA00022840"/>
    </source>
</evidence>
<evidence type="ECO:0000313" key="7">
    <source>
        <dbReference type="EMBL" id="MBB5032764.1"/>
    </source>
</evidence>
<dbReference type="GO" id="GO:0005524">
    <property type="term" value="F:ATP binding"/>
    <property type="evidence" value="ECO:0007669"/>
    <property type="project" value="UniProtKB-KW"/>
</dbReference>
<evidence type="ECO:0000256" key="1">
    <source>
        <dbReference type="ARBA" id="ARBA00005417"/>
    </source>
</evidence>
<dbReference type="InterPro" id="IPR017871">
    <property type="entry name" value="ABC_transporter-like_CS"/>
</dbReference>
<protein>
    <submittedName>
        <fullName evidence="7">ABC-2 type transport system ATP-binding protein</fullName>
    </submittedName>
</protein>
<dbReference type="InterPro" id="IPR003439">
    <property type="entry name" value="ABC_transporter-like_ATP-bd"/>
</dbReference>
<dbReference type="Pfam" id="PF00005">
    <property type="entry name" value="ABC_tran"/>
    <property type="match status" value="1"/>
</dbReference>
<organism evidence="7 8">
    <name type="scientific">Prosthecobacter vanneervenii</name>
    <dbReference type="NCBI Taxonomy" id="48466"/>
    <lineage>
        <taxon>Bacteria</taxon>
        <taxon>Pseudomonadati</taxon>
        <taxon>Verrucomicrobiota</taxon>
        <taxon>Verrucomicrobiia</taxon>
        <taxon>Verrucomicrobiales</taxon>
        <taxon>Verrucomicrobiaceae</taxon>
        <taxon>Prosthecobacter</taxon>
    </lineage>
</organism>
<dbReference type="PANTHER" id="PTHR42711">
    <property type="entry name" value="ABC TRANSPORTER ATP-BINDING PROTEIN"/>
    <property type="match status" value="1"/>
</dbReference>
<dbReference type="PANTHER" id="PTHR42711:SF5">
    <property type="entry name" value="ABC TRANSPORTER ATP-BINDING PROTEIN NATA"/>
    <property type="match status" value="1"/>
</dbReference>
<dbReference type="EMBL" id="JACHIG010000004">
    <property type="protein sequence ID" value="MBB5032764.1"/>
    <property type="molecule type" value="Genomic_DNA"/>
</dbReference>
<keyword evidence="2" id="KW-0813">Transport</keyword>
<evidence type="ECO:0000259" key="6">
    <source>
        <dbReference type="PROSITE" id="PS50893"/>
    </source>
</evidence>
<evidence type="ECO:0000256" key="2">
    <source>
        <dbReference type="ARBA" id="ARBA00022448"/>
    </source>
</evidence>
<dbReference type="InterPro" id="IPR003593">
    <property type="entry name" value="AAA+_ATPase"/>
</dbReference>
<dbReference type="Proteomes" id="UP000590740">
    <property type="component" value="Unassembled WGS sequence"/>
</dbReference>
<evidence type="ECO:0000313" key="8">
    <source>
        <dbReference type="Proteomes" id="UP000590740"/>
    </source>
</evidence>
<keyword evidence="4" id="KW-0547">Nucleotide-binding</keyword>
<dbReference type="Gene3D" id="3.40.50.300">
    <property type="entry name" value="P-loop containing nucleotide triphosphate hydrolases"/>
    <property type="match status" value="1"/>
</dbReference>
<dbReference type="GO" id="GO:0016887">
    <property type="term" value="F:ATP hydrolysis activity"/>
    <property type="evidence" value="ECO:0007669"/>
    <property type="project" value="InterPro"/>
</dbReference>
<dbReference type="PROSITE" id="PS50893">
    <property type="entry name" value="ABC_TRANSPORTER_2"/>
    <property type="match status" value="1"/>
</dbReference>
<comment type="caution">
    <text evidence="7">The sequence shown here is derived from an EMBL/GenBank/DDBJ whole genome shotgun (WGS) entry which is preliminary data.</text>
</comment>
<keyword evidence="5 7" id="KW-0067">ATP-binding</keyword>
<dbReference type="SMART" id="SM00382">
    <property type="entry name" value="AAA"/>
    <property type="match status" value="1"/>
</dbReference>
<keyword evidence="3" id="KW-0536">Nodulation</keyword>
<dbReference type="InterPro" id="IPR050763">
    <property type="entry name" value="ABC_transporter_ATP-binding"/>
</dbReference>
<accession>A0A7W8DK16</accession>
<dbReference type="SUPFAM" id="SSF52540">
    <property type="entry name" value="P-loop containing nucleoside triphosphate hydrolases"/>
    <property type="match status" value="1"/>
</dbReference>
<feature type="domain" description="ABC transporter" evidence="6">
    <location>
        <begin position="13"/>
        <end position="242"/>
    </location>
</feature>
<comment type="similarity">
    <text evidence="1">Belongs to the ABC transporter superfamily.</text>
</comment>
<keyword evidence="8" id="KW-1185">Reference proteome</keyword>
<gene>
    <name evidence="7" type="ORF">HNQ65_002346</name>
</gene>
<reference evidence="7 8" key="1">
    <citation type="submission" date="2020-08" db="EMBL/GenBank/DDBJ databases">
        <title>Genomic Encyclopedia of Type Strains, Phase IV (KMG-IV): sequencing the most valuable type-strain genomes for metagenomic binning, comparative biology and taxonomic classification.</title>
        <authorList>
            <person name="Goeker M."/>
        </authorList>
    </citation>
    <scope>NUCLEOTIDE SEQUENCE [LARGE SCALE GENOMIC DNA]</scope>
    <source>
        <strain evidence="7 8">DSM 12252</strain>
    </source>
</reference>
<proteinExistence type="inferred from homology"/>
<evidence type="ECO:0000256" key="3">
    <source>
        <dbReference type="ARBA" id="ARBA00022458"/>
    </source>
</evidence>
<sequence>MSAPATDSREVILEARELTREFDGVKALDRFSFQLHRGEVLGLLGANGAGKTTAMNCLLGLTLPTSGELNAFGLPLQSHRIQILQRSNFSSAYTALPGNLLVWQNLSVFARIYGVPNPKKKIAELMELLEISHLGKRVTGQLSAGESTRVNLVKAFLNDPELLMLDEPTASLDPDIADKVRKVIRKVQRERHIAILYTSHNMRDIEEVCDRVIFLHKGKIVCEGTPTEIMSRSSSNNLEDVFIKIARDGEILDEPKKEEAL</sequence>
<name>A0A7W8DK16_9BACT</name>
<dbReference type="RefSeq" id="WP_184339675.1">
    <property type="nucleotide sequence ID" value="NZ_JACHIG010000004.1"/>
</dbReference>
<dbReference type="InterPro" id="IPR027417">
    <property type="entry name" value="P-loop_NTPase"/>
</dbReference>
<evidence type="ECO:0000256" key="4">
    <source>
        <dbReference type="ARBA" id="ARBA00022741"/>
    </source>
</evidence>
<dbReference type="AlphaFoldDB" id="A0A7W8DK16"/>
<dbReference type="PROSITE" id="PS00211">
    <property type="entry name" value="ABC_TRANSPORTER_1"/>
    <property type="match status" value="1"/>
</dbReference>